<protein>
    <submittedName>
        <fullName evidence="1">Uncharacterized protein</fullName>
    </submittedName>
</protein>
<dbReference type="Proteomes" id="UP000324222">
    <property type="component" value="Unassembled WGS sequence"/>
</dbReference>
<accession>A0A5B7IZU5</accession>
<proteinExistence type="predicted"/>
<evidence type="ECO:0000313" key="1">
    <source>
        <dbReference type="EMBL" id="MPC91071.1"/>
    </source>
</evidence>
<dbReference type="AlphaFoldDB" id="A0A5B7IZU5"/>
<gene>
    <name evidence="1" type="ORF">E2C01_086084</name>
</gene>
<comment type="caution">
    <text evidence="1">The sequence shown here is derived from an EMBL/GenBank/DDBJ whole genome shotgun (WGS) entry which is preliminary data.</text>
</comment>
<keyword evidence="2" id="KW-1185">Reference proteome</keyword>
<evidence type="ECO:0000313" key="2">
    <source>
        <dbReference type="Proteomes" id="UP000324222"/>
    </source>
</evidence>
<sequence>MSPVSCPCRGFIIGGVGRATHIYNSSTFPAPLLSPQPPCTPPHPCTPPFTPMDCVIGPRLPFFTPDMTFQYRGQIGTRCNSPLSLPTWPLPTHLLASPNLTGPSPCISTSSSSSSSSSFSLLFLFHPTSSFVSVGFSLLPSHLRLFPHLPLSTPSNPRPSLRATVQVSSHSSLLSGKMGQGRCWVPRCRAEGREDLCSLEVLEYRG</sequence>
<dbReference type="EMBL" id="VSRR010086474">
    <property type="protein sequence ID" value="MPC91071.1"/>
    <property type="molecule type" value="Genomic_DNA"/>
</dbReference>
<organism evidence="1 2">
    <name type="scientific">Portunus trituberculatus</name>
    <name type="common">Swimming crab</name>
    <name type="synonym">Neptunus trituberculatus</name>
    <dbReference type="NCBI Taxonomy" id="210409"/>
    <lineage>
        <taxon>Eukaryota</taxon>
        <taxon>Metazoa</taxon>
        <taxon>Ecdysozoa</taxon>
        <taxon>Arthropoda</taxon>
        <taxon>Crustacea</taxon>
        <taxon>Multicrustacea</taxon>
        <taxon>Malacostraca</taxon>
        <taxon>Eumalacostraca</taxon>
        <taxon>Eucarida</taxon>
        <taxon>Decapoda</taxon>
        <taxon>Pleocyemata</taxon>
        <taxon>Brachyura</taxon>
        <taxon>Eubrachyura</taxon>
        <taxon>Portunoidea</taxon>
        <taxon>Portunidae</taxon>
        <taxon>Portuninae</taxon>
        <taxon>Portunus</taxon>
    </lineage>
</organism>
<reference evidence="1 2" key="1">
    <citation type="submission" date="2019-05" db="EMBL/GenBank/DDBJ databases">
        <title>Another draft genome of Portunus trituberculatus and its Hox gene families provides insights of decapod evolution.</title>
        <authorList>
            <person name="Jeong J.-H."/>
            <person name="Song I."/>
            <person name="Kim S."/>
            <person name="Choi T."/>
            <person name="Kim D."/>
            <person name="Ryu S."/>
            <person name="Kim W."/>
        </authorList>
    </citation>
    <scope>NUCLEOTIDE SEQUENCE [LARGE SCALE GENOMIC DNA]</scope>
    <source>
        <tissue evidence="1">Muscle</tissue>
    </source>
</reference>
<name>A0A5B7IZU5_PORTR</name>